<evidence type="ECO:0000256" key="6">
    <source>
        <dbReference type="ARBA" id="ARBA00023316"/>
    </source>
</evidence>
<evidence type="ECO:0000256" key="4">
    <source>
        <dbReference type="ARBA" id="ARBA00023136"/>
    </source>
</evidence>
<gene>
    <name evidence="7" type="primary">mltG</name>
    <name evidence="8" type="ORF">GCM10011501_20100</name>
</gene>
<dbReference type="InterPro" id="IPR003770">
    <property type="entry name" value="MLTG-like"/>
</dbReference>
<dbReference type="PANTHER" id="PTHR30518">
    <property type="entry name" value="ENDOLYTIC MUREIN TRANSGLYCOSYLASE"/>
    <property type="match status" value="1"/>
</dbReference>
<dbReference type="CDD" id="cd08010">
    <property type="entry name" value="MltG_like"/>
    <property type="match status" value="1"/>
</dbReference>
<keyword evidence="9" id="KW-1185">Reference proteome</keyword>
<sequence>MSSFNKLKKTLIAFVLFFILSIVAAITFIHHQLEQPLQLKETQLLTLTTGTNFGAFTKQLVSLGAINSNIWLKSYVKMFPEKGKIKAGTYQITPQMNSIDLLVLLHSGKEHQFSITFIEGSTLKEWLNILQNHPDINHTLNSSDYSYIAKEVGLDHTYPEGLFFPDTYLFTANTSDLDILKRAHSKMDTLLNNEWGQRDENLPYKSPYEALIMASIIEKESGQHSEHQLISSVFINRLHKNMRLQTDPTVIYGLGERYKGDIKRIHLREKTPYNTYRINGLPPTPIAMPGKSAISAALHPEMTDYYYFVSKGNGEHVFSSNLEAHNQAVAKYILNK</sequence>
<keyword evidence="4 7" id="KW-0472">Membrane</keyword>
<evidence type="ECO:0000256" key="5">
    <source>
        <dbReference type="ARBA" id="ARBA00023239"/>
    </source>
</evidence>
<feature type="site" description="Important for catalytic activity" evidence="7">
    <location>
        <position position="220"/>
    </location>
</feature>
<dbReference type="RefSeq" id="WP_189378142.1">
    <property type="nucleotide sequence ID" value="NZ_BNAH01000007.1"/>
</dbReference>
<name>A0ABQ3IPM8_9GAMM</name>
<accession>A0ABQ3IPM8</accession>
<dbReference type="GO" id="GO:0016829">
    <property type="term" value="F:lyase activity"/>
    <property type="evidence" value="ECO:0007669"/>
    <property type="project" value="UniProtKB-KW"/>
</dbReference>
<dbReference type="Proteomes" id="UP000626370">
    <property type="component" value="Unassembled WGS sequence"/>
</dbReference>
<dbReference type="NCBIfam" id="TIGR00247">
    <property type="entry name" value="endolytic transglycosylase MltG"/>
    <property type="match status" value="1"/>
</dbReference>
<keyword evidence="7" id="KW-0997">Cell inner membrane</keyword>
<keyword evidence="1 7" id="KW-1003">Cell membrane</keyword>
<evidence type="ECO:0000256" key="2">
    <source>
        <dbReference type="ARBA" id="ARBA00022692"/>
    </source>
</evidence>
<comment type="function">
    <text evidence="7">Functions as a peptidoglycan terminase that cleaves nascent peptidoglycan strands endolytically to terminate their elongation.</text>
</comment>
<comment type="catalytic activity">
    <reaction evidence="7">
        <text>a peptidoglycan chain = a peptidoglycan chain with N-acetyl-1,6-anhydromuramyl-[peptide] at the reducing end + a peptidoglycan chain with N-acetylglucosamine at the non-reducing end.</text>
        <dbReference type="EC" id="4.2.2.29"/>
    </reaction>
</comment>
<dbReference type="Pfam" id="PF02618">
    <property type="entry name" value="YceG"/>
    <property type="match status" value="1"/>
</dbReference>
<comment type="similarity">
    <text evidence="7">Belongs to the transglycosylase MltG family.</text>
</comment>
<evidence type="ECO:0000313" key="8">
    <source>
        <dbReference type="EMBL" id="GHE90675.1"/>
    </source>
</evidence>
<comment type="caution">
    <text evidence="8">The sequence shown here is derived from an EMBL/GenBank/DDBJ whole genome shotgun (WGS) entry which is preliminary data.</text>
</comment>
<evidence type="ECO:0000256" key="7">
    <source>
        <dbReference type="HAMAP-Rule" id="MF_02065"/>
    </source>
</evidence>
<evidence type="ECO:0000313" key="9">
    <source>
        <dbReference type="Proteomes" id="UP000626370"/>
    </source>
</evidence>
<keyword evidence="2 7" id="KW-0812">Transmembrane</keyword>
<dbReference type="PANTHER" id="PTHR30518:SF2">
    <property type="entry name" value="ENDOLYTIC MUREIN TRANSGLYCOSYLASE"/>
    <property type="match status" value="1"/>
</dbReference>
<proteinExistence type="inferred from homology"/>
<keyword evidence="3 7" id="KW-1133">Transmembrane helix</keyword>
<organism evidence="8 9">
    <name type="scientific">Thalassotalea profundi</name>
    <dbReference type="NCBI Taxonomy" id="2036687"/>
    <lineage>
        <taxon>Bacteria</taxon>
        <taxon>Pseudomonadati</taxon>
        <taxon>Pseudomonadota</taxon>
        <taxon>Gammaproteobacteria</taxon>
        <taxon>Alteromonadales</taxon>
        <taxon>Colwelliaceae</taxon>
        <taxon>Thalassotalea</taxon>
    </lineage>
</organism>
<keyword evidence="6 7" id="KW-0961">Cell wall biogenesis/degradation</keyword>
<dbReference type="HAMAP" id="MF_02065">
    <property type="entry name" value="MltG"/>
    <property type="match status" value="1"/>
</dbReference>
<dbReference type="Gene3D" id="3.30.160.60">
    <property type="entry name" value="Classic Zinc Finger"/>
    <property type="match status" value="2"/>
</dbReference>
<reference evidence="9" key="1">
    <citation type="journal article" date="2019" name="Int. J. Syst. Evol. Microbiol.">
        <title>The Global Catalogue of Microorganisms (GCM) 10K type strain sequencing project: providing services to taxonomists for standard genome sequencing and annotation.</title>
        <authorList>
            <consortium name="The Broad Institute Genomics Platform"/>
            <consortium name="The Broad Institute Genome Sequencing Center for Infectious Disease"/>
            <person name="Wu L."/>
            <person name="Ma J."/>
        </authorList>
    </citation>
    <scope>NUCLEOTIDE SEQUENCE [LARGE SCALE GENOMIC DNA]</scope>
    <source>
        <strain evidence="9">CGMCC 1.15922</strain>
    </source>
</reference>
<dbReference type="EC" id="4.2.2.29" evidence="7"/>
<keyword evidence="5 7" id="KW-0456">Lyase</keyword>
<evidence type="ECO:0000256" key="3">
    <source>
        <dbReference type="ARBA" id="ARBA00022989"/>
    </source>
</evidence>
<dbReference type="EMBL" id="BNAH01000007">
    <property type="protein sequence ID" value="GHE90675.1"/>
    <property type="molecule type" value="Genomic_DNA"/>
</dbReference>
<protein>
    <recommendedName>
        <fullName evidence="7">Endolytic murein transglycosylase</fullName>
        <ecNumber evidence="7">4.2.2.29</ecNumber>
    </recommendedName>
    <alternativeName>
        <fullName evidence="7">Peptidoglycan lytic transglycosylase</fullName>
    </alternativeName>
    <alternativeName>
        <fullName evidence="7">Peptidoglycan polymerization terminase</fullName>
    </alternativeName>
</protein>
<evidence type="ECO:0000256" key="1">
    <source>
        <dbReference type="ARBA" id="ARBA00022475"/>
    </source>
</evidence>